<gene>
    <name evidence="1" type="ORF">A6X21_04960</name>
</gene>
<evidence type="ECO:0000313" key="1">
    <source>
        <dbReference type="EMBL" id="ODA33116.1"/>
    </source>
</evidence>
<dbReference type="EMBL" id="LYDR01000058">
    <property type="protein sequence ID" value="ODA33116.1"/>
    <property type="molecule type" value="Genomic_DNA"/>
</dbReference>
<protein>
    <submittedName>
        <fullName evidence="1">Uncharacterized protein</fullName>
    </submittedName>
</protein>
<proteinExistence type="predicted"/>
<dbReference type="AlphaFoldDB" id="A0A1C3EIP5"/>
<dbReference type="STRING" id="1841610.A6X21_04960"/>
<dbReference type="OrthoDB" id="9833115at2"/>
<reference evidence="1 2" key="1">
    <citation type="submission" date="2016-05" db="EMBL/GenBank/DDBJ databases">
        <title>Genomic and physiological characterization of Planctopirus sp. isolated from fresh water lake.</title>
        <authorList>
            <person name="Subhash Y."/>
            <person name="Ramana C."/>
        </authorList>
    </citation>
    <scope>NUCLEOTIDE SEQUENCE [LARGE SCALE GENOMIC DNA]</scope>
    <source>
        <strain evidence="1 2">JC280</strain>
    </source>
</reference>
<organism evidence="1 2">
    <name type="scientific">Planctopirus hydrillae</name>
    <dbReference type="NCBI Taxonomy" id="1841610"/>
    <lineage>
        <taxon>Bacteria</taxon>
        <taxon>Pseudomonadati</taxon>
        <taxon>Planctomycetota</taxon>
        <taxon>Planctomycetia</taxon>
        <taxon>Planctomycetales</taxon>
        <taxon>Planctomycetaceae</taxon>
        <taxon>Planctopirus</taxon>
    </lineage>
</organism>
<comment type="caution">
    <text evidence="1">The sequence shown here is derived from an EMBL/GenBank/DDBJ whole genome shotgun (WGS) entry which is preliminary data.</text>
</comment>
<sequence>MSNERHVPTPDPATNVSCLPMTPLLKPFAGDATVEVTIDRDTSYTGPYTVQIRRQGATIASTTVAAPDVQETISLNVPATQLTGCELKLEACVASTIEVSCCPYPIPATLKAKFQVKRDGSTIASPEVNLDYFTSMPEDARYGGGAFPGYYGTTLLDIPCLLENVQLQIYLFCDGDEFLYGIMTVHGDDNGEMNGPGPIPIVGCSPLYLEELSTLSYTVYCYEVTSNLSIVNFHITE</sequence>
<name>A0A1C3EIP5_9PLAN</name>
<keyword evidence="2" id="KW-1185">Reference proteome</keyword>
<dbReference type="Proteomes" id="UP000094828">
    <property type="component" value="Unassembled WGS sequence"/>
</dbReference>
<dbReference type="RefSeq" id="WP_068846954.1">
    <property type="nucleotide sequence ID" value="NZ_LYDR01000058.1"/>
</dbReference>
<accession>A0A1C3EIP5</accession>
<evidence type="ECO:0000313" key="2">
    <source>
        <dbReference type="Proteomes" id="UP000094828"/>
    </source>
</evidence>